<dbReference type="Pfam" id="PF07648">
    <property type="entry name" value="Kazal_2"/>
    <property type="match status" value="3"/>
</dbReference>
<dbReference type="Proteomes" id="UP001152795">
    <property type="component" value="Unassembled WGS sequence"/>
</dbReference>
<organism evidence="4 5">
    <name type="scientific">Paramuricea clavata</name>
    <name type="common">Red gorgonian</name>
    <name type="synonym">Violescent sea-whip</name>
    <dbReference type="NCBI Taxonomy" id="317549"/>
    <lineage>
        <taxon>Eukaryota</taxon>
        <taxon>Metazoa</taxon>
        <taxon>Cnidaria</taxon>
        <taxon>Anthozoa</taxon>
        <taxon>Octocorallia</taxon>
        <taxon>Malacalcyonacea</taxon>
        <taxon>Plexauridae</taxon>
        <taxon>Paramuricea</taxon>
    </lineage>
</organism>
<dbReference type="OrthoDB" id="5988997at2759"/>
<comment type="caution">
    <text evidence="4">The sequence shown here is derived from an EMBL/GenBank/DDBJ whole genome shotgun (WGS) entry which is preliminary data.</text>
</comment>
<dbReference type="PROSITE" id="PS51465">
    <property type="entry name" value="KAZAL_2"/>
    <property type="match status" value="3"/>
</dbReference>
<sequence length="285" mass="31365">MAKSTDPDKISTKLIKQAGDTITESLLEVFNTLTYLLGQILLSKLQAYGIRDNTLKWFQSYLDQRKQIYMLNNCKSDIETIRCGVPQGSNLGPLLFLIYINDLPSCLETTHSNLFACDTILSCQGHLSIGTKTLGTTCLRKCPKILSPVCGSNDKTYPNECALKIAICISHGRISKAHNGRCITNKVCPAFCPNKYDPVCGSNGKTYPNLCSLRFADCEFENDEEITLKHKGPCKGKGTTCLRKCPKILSPVCGSNNKTYPNECALNIAICISHGRISKAHNGRC</sequence>
<evidence type="ECO:0000256" key="2">
    <source>
        <dbReference type="ARBA" id="ARBA00022900"/>
    </source>
</evidence>
<dbReference type="SMART" id="SM00280">
    <property type="entry name" value="KAZAL"/>
    <property type="match status" value="3"/>
</dbReference>
<dbReference type="EMBL" id="CACRXK020020987">
    <property type="protein sequence ID" value="CAB4035375.1"/>
    <property type="molecule type" value="Genomic_DNA"/>
</dbReference>
<evidence type="ECO:0000256" key="1">
    <source>
        <dbReference type="ARBA" id="ARBA00022690"/>
    </source>
</evidence>
<dbReference type="SUPFAM" id="SSF100895">
    <property type="entry name" value="Kazal-type serine protease inhibitors"/>
    <property type="match status" value="3"/>
</dbReference>
<feature type="non-terminal residue" evidence="4">
    <location>
        <position position="1"/>
    </location>
</feature>
<proteinExistence type="predicted"/>
<reference evidence="4" key="1">
    <citation type="submission" date="2020-04" db="EMBL/GenBank/DDBJ databases">
        <authorList>
            <person name="Alioto T."/>
            <person name="Alioto T."/>
            <person name="Gomez Garrido J."/>
        </authorList>
    </citation>
    <scope>NUCLEOTIDE SEQUENCE</scope>
    <source>
        <strain evidence="4">A484AB</strain>
    </source>
</reference>
<gene>
    <name evidence="4" type="ORF">PACLA_8A077741</name>
</gene>
<dbReference type="PANTHER" id="PTHR10913">
    <property type="entry name" value="FOLLISTATIN-RELATED"/>
    <property type="match status" value="1"/>
</dbReference>
<keyword evidence="5" id="KW-1185">Reference proteome</keyword>
<evidence type="ECO:0000313" key="5">
    <source>
        <dbReference type="Proteomes" id="UP001152795"/>
    </source>
</evidence>
<dbReference type="Gene3D" id="3.30.60.30">
    <property type="match status" value="3"/>
</dbReference>
<evidence type="ECO:0000256" key="3">
    <source>
        <dbReference type="ARBA" id="ARBA00023157"/>
    </source>
</evidence>
<keyword evidence="2" id="KW-0722">Serine protease inhibitor</keyword>
<dbReference type="InterPro" id="IPR050653">
    <property type="entry name" value="Prot_Inhib_GrowthFact_Antg"/>
</dbReference>
<dbReference type="InterPro" id="IPR002350">
    <property type="entry name" value="Kazal_dom"/>
</dbReference>
<dbReference type="PANTHER" id="PTHR10913:SF45">
    <property type="entry name" value="FOLLISTATIN, ISOFORM A-RELATED"/>
    <property type="match status" value="1"/>
</dbReference>
<protein>
    <submittedName>
        <fullName evidence="4">Kazal-type serine ase inhibitor 2</fullName>
    </submittedName>
</protein>
<dbReference type="InterPro" id="IPR036058">
    <property type="entry name" value="Kazal_dom_sf"/>
</dbReference>
<keyword evidence="3" id="KW-1015">Disulfide bond</keyword>
<accession>A0A6S7JRV0</accession>
<dbReference type="AlphaFoldDB" id="A0A6S7JRV0"/>
<dbReference type="GO" id="GO:0005576">
    <property type="term" value="C:extracellular region"/>
    <property type="evidence" value="ECO:0007669"/>
    <property type="project" value="TreeGrafter"/>
</dbReference>
<evidence type="ECO:0000313" key="4">
    <source>
        <dbReference type="EMBL" id="CAB4035375.1"/>
    </source>
</evidence>
<dbReference type="Pfam" id="PF00078">
    <property type="entry name" value="RVT_1"/>
    <property type="match status" value="1"/>
</dbReference>
<dbReference type="GO" id="GO:0030154">
    <property type="term" value="P:cell differentiation"/>
    <property type="evidence" value="ECO:0007669"/>
    <property type="project" value="TreeGrafter"/>
</dbReference>
<dbReference type="CDD" id="cd00104">
    <property type="entry name" value="KAZAL_FS"/>
    <property type="match status" value="3"/>
</dbReference>
<dbReference type="InterPro" id="IPR000477">
    <property type="entry name" value="RT_dom"/>
</dbReference>
<name>A0A6S7JRV0_PARCT</name>
<keyword evidence="1" id="KW-0646">Protease inhibitor</keyword>